<dbReference type="EMBL" id="BK015107">
    <property type="protein sequence ID" value="DAD91205.1"/>
    <property type="molecule type" value="Genomic_DNA"/>
</dbReference>
<accession>A0A8S5N8V1</accession>
<evidence type="ECO:0000313" key="1">
    <source>
        <dbReference type="EMBL" id="DAD91205.1"/>
    </source>
</evidence>
<organism evidence="1">
    <name type="scientific">Siphoviridae sp. ctu3K14</name>
    <dbReference type="NCBI Taxonomy" id="2826500"/>
    <lineage>
        <taxon>Viruses</taxon>
        <taxon>Duplodnaviria</taxon>
        <taxon>Heunggongvirae</taxon>
        <taxon>Uroviricota</taxon>
        <taxon>Caudoviricetes</taxon>
    </lineage>
</organism>
<sequence length="64" mass="7730">MRNIEKPPLGIMPKDLYYQRIELQRLADLRATISRYYNAGLPIRMEWIEEYNELVVKYGEIINK</sequence>
<protein>
    <submittedName>
        <fullName evidence="1">Uncharacterized protein</fullName>
    </submittedName>
</protein>
<reference evidence="1" key="1">
    <citation type="journal article" date="2021" name="Proc. Natl. Acad. Sci. U.S.A.">
        <title>A Catalog of Tens of Thousands of Viruses from Human Metagenomes Reveals Hidden Associations with Chronic Diseases.</title>
        <authorList>
            <person name="Tisza M.J."/>
            <person name="Buck C.B."/>
        </authorList>
    </citation>
    <scope>NUCLEOTIDE SEQUENCE</scope>
    <source>
        <strain evidence="1">Ctu3K14</strain>
    </source>
</reference>
<name>A0A8S5N8V1_9CAUD</name>
<proteinExistence type="predicted"/>